<evidence type="ECO:0000256" key="1">
    <source>
        <dbReference type="ARBA" id="ARBA00022485"/>
    </source>
</evidence>
<dbReference type="Gene3D" id="3.40.470.10">
    <property type="entry name" value="Uracil-DNA glycosylase-like domain"/>
    <property type="match status" value="1"/>
</dbReference>
<reference evidence="9 10" key="1">
    <citation type="journal article" date="2016" name="Nat. Commun.">
        <title>Thousands of microbial genomes shed light on interconnected biogeochemical processes in an aquifer system.</title>
        <authorList>
            <person name="Anantharaman K."/>
            <person name="Brown C.T."/>
            <person name="Hug L.A."/>
            <person name="Sharon I."/>
            <person name="Castelle C.J."/>
            <person name="Probst A.J."/>
            <person name="Thomas B.C."/>
            <person name="Singh A."/>
            <person name="Wilkins M.J."/>
            <person name="Karaoz U."/>
            <person name="Brodie E.L."/>
            <person name="Williams K.H."/>
            <person name="Hubbard S.S."/>
            <person name="Banfield J.F."/>
        </authorList>
    </citation>
    <scope>NUCLEOTIDE SEQUENCE [LARGE SCALE GENOMIC DNA]</scope>
</reference>
<keyword evidence="7" id="KW-0234">DNA repair</keyword>
<evidence type="ECO:0000313" key="9">
    <source>
        <dbReference type="EMBL" id="OGN23529.1"/>
    </source>
</evidence>
<comment type="caution">
    <text evidence="9">The sequence shown here is derived from an EMBL/GenBank/DDBJ whole genome shotgun (WGS) entry which is preliminary data.</text>
</comment>
<name>A0A1F8GGF1_9BACT</name>
<dbReference type="EMBL" id="MGKI01000002">
    <property type="protein sequence ID" value="OGN23529.1"/>
    <property type="molecule type" value="Genomic_DNA"/>
</dbReference>
<dbReference type="SMART" id="SM00986">
    <property type="entry name" value="UDG"/>
    <property type="match status" value="1"/>
</dbReference>
<gene>
    <name evidence="9" type="ORF">A2918_00565</name>
</gene>
<evidence type="ECO:0000256" key="3">
    <source>
        <dbReference type="ARBA" id="ARBA00022763"/>
    </source>
</evidence>
<evidence type="ECO:0000256" key="4">
    <source>
        <dbReference type="ARBA" id="ARBA00022801"/>
    </source>
</evidence>
<evidence type="ECO:0000313" key="10">
    <source>
        <dbReference type="Proteomes" id="UP000178227"/>
    </source>
</evidence>
<dbReference type="GO" id="GO:0051539">
    <property type="term" value="F:4 iron, 4 sulfur cluster binding"/>
    <property type="evidence" value="ECO:0007669"/>
    <property type="project" value="UniProtKB-KW"/>
</dbReference>
<dbReference type="InterPro" id="IPR005122">
    <property type="entry name" value="Uracil-DNA_glycosylase-like"/>
</dbReference>
<dbReference type="SUPFAM" id="SSF52141">
    <property type="entry name" value="Uracil-DNA glycosylase-like"/>
    <property type="match status" value="1"/>
</dbReference>
<dbReference type="GO" id="GO:0006281">
    <property type="term" value="P:DNA repair"/>
    <property type="evidence" value="ECO:0007669"/>
    <property type="project" value="UniProtKB-KW"/>
</dbReference>
<dbReference type="InterPro" id="IPR036895">
    <property type="entry name" value="Uracil-DNA_glycosylase-like_sf"/>
</dbReference>
<organism evidence="9 10">
    <name type="scientific">Candidatus Yanofskybacteria bacterium RIFCSPLOWO2_01_FULL_42_49</name>
    <dbReference type="NCBI Taxonomy" id="1802694"/>
    <lineage>
        <taxon>Bacteria</taxon>
        <taxon>Candidatus Yanofskyibacteriota</taxon>
    </lineage>
</organism>
<sequence length="183" mass="20083">MADATNLQHVHTALKKKFSNRKLIFGRGLIGSKIVFVSDHPGAEGAKEGKPLAGNNQKLLNKLLRSAGIDTNKIYITNVIKYHPENKKPTSKEIKSYVPFLKEEIKTVGPKVVVTLGDIALNGVGLRQPLDNVHGRTFNLGSFTLVPTFHPESALKDPVVQTLLQSDISKLKKIIAEAEENQV</sequence>
<keyword evidence="4" id="KW-0378">Hydrolase</keyword>
<keyword evidence="1" id="KW-0004">4Fe-4S</keyword>
<dbReference type="PANTHER" id="PTHR33693">
    <property type="entry name" value="TYPE-5 URACIL-DNA GLYCOSYLASE"/>
    <property type="match status" value="1"/>
</dbReference>
<dbReference type="Proteomes" id="UP000178227">
    <property type="component" value="Unassembled WGS sequence"/>
</dbReference>
<keyword evidence="5" id="KW-0408">Iron</keyword>
<proteinExistence type="predicted"/>
<dbReference type="Pfam" id="PF03167">
    <property type="entry name" value="UDG"/>
    <property type="match status" value="1"/>
</dbReference>
<keyword evidence="6" id="KW-0411">Iron-sulfur</keyword>
<dbReference type="STRING" id="1802694.A2918_00565"/>
<dbReference type="GO" id="GO:0046872">
    <property type="term" value="F:metal ion binding"/>
    <property type="evidence" value="ECO:0007669"/>
    <property type="project" value="UniProtKB-KW"/>
</dbReference>
<evidence type="ECO:0000259" key="8">
    <source>
        <dbReference type="SMART" id="SM00986"/>
    </source>
</evidence>
<accession>A0A1F8GGF1</accession>
<evidence type="ECO:0000256" key="6">
    <source>
        <dbReference type="ARBA" id="ARBA00023014"/>
    </source>
</evidence>
<dbReference type="GO" id="GO:0097506">
    <property type="term" value="F:deaminated base DNA N-glycosylase activity"/>
    <property type="evidence" value="ECO:0007669"/>
    <property type="project" value="UniProtKB-ARBA"/>
</dbReference>
<protein>
    <recommendedName>
        <fullName evidence="8">Uracil-DNA glycosylase-like domain-containing protein</fullName>
    </recommendedName>
</protein>
<evidence type="ECO:0000256" key="2">
    <source>
        <dbReference type="ARBA" id="ARBA00022723"/>
    </source>
</evidence>
<dbReference type="AlphaFoldDB" id="A0A1F8GGF1"/>
<keyword evidence="2" id="KW-0479">Metal-binding</keyword>
<keyword evidence="3" id="KW-0227">DNA damage</keyword>
<dbReference type="PANTHER" id="PTHR33693:SF1">
    <property type="entry name" value="TYPE-4 URACIL-DNA GLYCOSYLASE"/>
    <property type="match status" value="1"/>
</dbReference>
<evidence type="ECO:0000256" key="5">
    <source>
        <dbReference type="ARBA" id="ARBA00023004"/>
    </source>
</evidence>
<dbReference type="CDD" id="cd10030">
    <property type="entry name" value="UDG-F4_TTUDGA_SPO1dp_like"/>
    <property type="match status" value="1"/>
</dbReference>
<evidence type="ECO:0000256" key="7">
    <source>
        <dbReference type="ARBA" id="ARBA00023204"/>
    </source>
</evidence>
<dbReference type="SMART" id="SM00987">
    <property type="entry name" value="UreE_C"/>
    <property type="match status" value="1"/>
</dbReference>
<dbReference type="InterPro" id="IPR051536">
    <property type="entry name" value="UDG_Type-4/5"/>
</dbReference>
<feature type="domain" description="Uracil-DNA glycosylase-like" evidence="8">
    <location>
        <begin position="25"/>
        <end position="164"/>
    </location>
</feature>